<dbReference type="PROSITE" id="PS50113">
    <property type="entry name" value="PAC"/>
    <property type="match status" value="1"/>
</dbReference>
<evidence type="ECO:0000256" key="1">
    <source>
        <dbReference type="ARBA" id="ARBA00000085"/>
    </source>
</evidence>
<dbReference type="CDD" id="cd00082">
    <property type="entry name" value="HisKA"/>
    <property type="match status" value="1"/>
</dbReference>
<feature type="domain" description="PAC" evidence="11">
    <location>
        <begin position="216"/>
        <end position="268"/>
    </location>
</feature>
<dbReference type="InterPro" id="IPR035965">
    <property type="entry name" value="PAS-like_dom_sf"/>
</dbReference>
<evidence type="ECO:0000259" key="10">
    <source>
        <dbReference type="PROSITE" id="PS50112"/>
    </source>
</evidence>
<dbReference type="CDD" id="cd00130">
    <property type="entry name" value="PAS"/>
    <property type="match status" value="1"/>
</dbReference>
<feature type="modified residue" description="4-aspartylphosphate" evidence="7">
    <location>
        <position position="59"/>
    </location>
</feature>
<dbReference type="InterPro" id="IPR000014">
    <property type="entry name" value="PAS"/>
</dbReference>
<dbReference type="InterPro" id="IPR036890">
    <property type="entry name" value="HATPase_C_sf"/>
</dbReference>
<dbReference type="InterPro" id="IPR011006">
    <property type="entry name" value="CheY-like_superfamily"/>
</dbReference>
<dbReference type="Gene3D" id="1.10.287.130">
    <property type="match status" value="1"/>
</dbReference>
<sequence>MSQYIVNILLIDRELHDYQVFKDFLDKICTFQFNLNWVKTYAEGLENTINNQADIYLIDRELEPDSYAGLQLLKEARKKGCNQPIFILTESELKSREIEEITAAGATDYFDKSELNVTLLEHAIRYALKEQQINQALRLSEQRYALALSAGEVGVWDWDIKNNQLYVATNLKAMLGYTNNEINPNWEEWQKLIHPDDQERVKVVLANHLAGLTSQYEVEYRRLHKDGTWRWFLSRGDTLRDSNGQPCRMAGSETDITERKQLEAYLRQSLENEKEINYLKSRFLTMVSHEFRTPLATILSSADLLEFYIEQLQKENALNHVERLQSAAEYMTQMLNDVLLMEDAKTGNLNFNPVWLDLCEFSKEFVKNLKFYINRTKVIAQNKKHQIDVLINLNNNLEKPHIYGLFDKDLMKQILNHLLWNAIKYSPQGGVILLEIDATDDEEIILQVKDRGIGIPTAEQTQIFEMFYRGNNIENIPGSGLGLSIVKSCVYLHGGDMSVQSTVGVGSTFTVKLPWHKSQDSYQEYLCSLTDVEIMNTGLHITKVEHQSDSW</sequence>
<evidence type="ECO:0000313" key="12">
    <source>
        <dbReference type="EMBL" id="XCM38043.1"/>
    </source>
</evidence>
<dbReference type="InterPro" id="IPR036097">
    <property type="entry name" value="HisK_dim/P_sf"/>
</dbReference>
<dbReference type="RefSeq" id="WP_054467730.1">
    <property type="nucleotide sequence ID" value="NZ_CP159837.1"/>
</dbReference>
<gene>
    <name evidence="12" type="ORF">ABWT76_000866</name>
</gene>
<name>A0AAU8JIZ8_9CYAN</name>
<protein>
    <recommendedName>
        <fullName evidence="2">histidine kinase</fullName>
        <ecNumber evidence="2">2.7.13.3</ecNumber>
    </recommendedName>
</protein>
<dbReference type="InterPro" id="IPR003594">
    <property type="entry name" value="HATPase_dom"/>
</dbReference>
<evidence type="ECO:0000256" key="7">
    <source>
        <dbReference type="PROSITE-ProRule" id="PRU00169"/>
    </source>
</evidence>
<dbReference type="InterPro" id="IPR050736">
    <property type="entry name" value="Sensor_HK_Regulatory"/>
</dbReference>
<dbReference type="Pfam" id="PF08447">
    <property type="entry name" value="PAS_3"/>
    <property type="match status" value="1"/>
</dbReference>
<organism evidence="12">
    <name type="scientific">Planktothricoides raciborskii GIHE-MW2</name>
    <dbReference type="NCBI Taxonomy" id="2792601"/>
    <lineage>
        <taxon>Bacteria</taxon>
        <taxon>Bacillati</taxon>
        <taxon>Cyanobacteriota</taxon>
        <taxon>Cyanophyceae</taxon>
        <taxon>Oscillatoriophycideae</taxon>
        <taxon>Oscillatoriales</taxon>
        <taxon>Oscillatoriaceae</taxon>
        <taxon>Planktothricoides</taxon>
    </lineage>
</organism>
<keyword evidence="12" id="KW-0547">Nucleotide-binding</keyword>
<dbReference type="Gene3D" id="3.30.565.10">
    <property type="entry name" value="Histidine kinase-like ATPase, C-terminal domain"/>
    <property type="match status" value="1"/>
</dbReference>
<keyword evidence="4" id="KW-0808">Transferase</keyword>
<dbReference type="SMART" id="SM00091">
    <property type="entry name" value="PAS"/>
    <property type="match status" value="1"/>
</dbReference>
<dbReference type="PANTHER" id="PTHR43711:SF26">
    <property type="entry name" value="SENSOR HISTIDINE KINASE RCSC"/>
    <property type="match status" value="1"/>
</dbReference>
<keyword evidence="6" id="KW-0902">Two-component regulatory system</keyword>
<evidence type="ECO:0000256" key="4">
    <source>
        <dbReference type="ARBA" id="ARBA00022679"/>
    </source>
</evidence>
<dbReference type="SUPFAM" id="SSF47384">
    <property type="entry name" value="Homodimeric domain of signal transducing histidine kinase"/>
    <property type="match status" value="1"/>
</dbReference>
<reference evidence="12" key="1">
    <citation type="submission" date="2024-07" db="EMBL/GenBank/DDBJ databases">
        <authorList>
            <person name="Kim Y.J."/>
            <person name="Jeong J.Y."/>
        </authorList>
    </citation>
    <scope>NUCLEOTIDE SEQUENCE</scope>
    <source>
        <strain evidence="12">GIHE-MW2</strain>
    </source>
</reference>
<dbReference type="AlphaFoldDB" id="A0AAU8JIZ8"/>
<dbReference type="SMART" id="SM00086">
    <property type="entry name" value="PAC"/>
    <property type="match status" value="1"/>
</dbReference>
<dbReference type="PROSITE" id="PS50109">
    <property type="entry name" value="HIS_KIN"/>
    <property type="match status" value="1"/>
</dbReference>
<evidence type="ECO:0000256" key="5">
    <source>
        <dbReference type="ARBA" id="ARBA00022777"/>
    </source>
</evidence>
<dbReference type="CDD" id="cd00156">
    <property type="entry name" value="REC"/>
    <property type="match status" value="1"/>
</dbReference>
<dbReference type="PROSITE" id="PS50110">
    <property type="entry name" value="RESPONSE_REGULATORY"/>
    <property type="match status" value="1"/>
</dbReference>
<dbReference type="FunFam" id="3.30.565.10:FF:000006">
    <property type="entry name" value="Sensor histidine kinase WalK"/>
    <property type="match status" value="1"/>
</dbReference>
<dbReference type="PANTHER" id="PTHR43711">
    <property type="entry name" value="TWO-COMPONENT HISTIDINE KINASE"/>
    <property type="match status" value="1"/>
</dbReference>
<dbReference type="SMART" id="SM00387">
    <property type="entry name" value="HATPase_c"/>
    <property type="match status" value="1"/>
</dbReference>
<dbReference type="SUPFAM" id="SSF52172">
    <property type="entry name" value="CheY-like"/>
    <property type="match status" value="1"/>
</dbReference>
<dbReference type="PRINTS" id="PR00344">
    <property type="entry name" value="BCTRLSENSOR"/>
</dbReference>
<dbReference type="GO" id="GO:0000155">
    <property type="term" value="F:phosphorelay sensor kinase activity"/>
    <property type="evidence" value="ECO:0007669"/>
    <property type="project" value="InterPro"/>
</dbReference>
<dbReference type="EC" id="2.7.13.3" evidence="2"/>
<dbReference type="SMART" id="SM00388">
    <property type="entry name" value="HisKA"/>
    <property type="match status" value="1"/>
</dbReference>
<dbReference type="CDD" id="cd00075">
    <property type="entry name" value="HATPase"/>
    <property type="match status" value="1"/>
</dbReference>
<evidence type="ECO:0000256" key="6">
    <source>
        <dbReference type="ARBA" id="ARBA00023012"/>
    </source>
</evidence>
<dbReference type="SUPFAM" id="SSF55785">
    <property type="entry name" value="PYP-like sensor domain (PAS domain)"/>
    <property type="match status" value="1"/>
</dbReference>
<dbReference type="PROSITE" id="PS50112">
    <property type="entry name" value="PAS"/>
    <property type="match status" value="1"/>
</dbReference>
<dbReference type="Gene3D" id="3.40.50.2300">
    <property type="match status" value="1"/>
</dbReference>
<keyword evidence="5" id="KW-0418">Kinase</keyword>
<dbReference type="SUPFAM" id="SSF55874">
    <property type="entry name" value="ATPase domain of HSP90 chaperone/DNA topoisomerase II/histidine kinase"/>
    <property type="match status" value="1"/>
</dbReference>
<dbReference type="InterPro" id="IPR005467">
    <property type="entry name" value="His_kinase_dom"/>
</dbReference>
<keyword evidence="3 7" id="KW-0597">Phosphoprotein</keyword>
<evidence type="ECO:0000256" key="3">
    <source>
        <dbReference type="ARBA" id="ARBA00022553"/>
    </source>
</evidence>
<dbReference type="InterPro" id="IPR004358">
    <property type="entry name" value="Sig_transdc_His_kin-like_C"/>
</dbReference>
<dbReference type="Pfam" id="PF00512">
    <property type="entry name" value="HisKA"/>
    <property type="match status" value="1"/>
</dbReference>
<dbReference type="Pfam" id="PF02518">
    <property type="entry name" value="HATPase_c"/>
    <property type="match status" value="1"/>
</dbReference>
<keyword evidence="12" id="KW-0067">ATP-binding</keyword>
<evidence type="ECO:0000259" key="8">
    <source>
        <dbReference type="PROSITE" id="PS50109"/>
    </source>
</evidence>
<dbReference type="InterPro" id="IPR003661">
    <property type="entry name" value="HisK_dim/P_dom"/>
</dbReference>
<feature type="domain" description="PAS" evidence="10">
    <location>
        <begin position="140"/>
        <end position="212"/>
    </location>
</feature>
<evidence type="ECO:0000259" key="11">
    <source>
        <dbReference type="PROSITE" id="PS50113"/>
    </source>
</evidence>
<dbReference type="GO" id="GO:0005524">
    <property type="term" value="F:ATP binding"/>
    <property type="evidence" value="ECO:0007669"/>
    <property type="project" value="UniProtKB-KW"/>
</dbReference>
<dbReference type="Gene3D" id="3.30.450.20">
    <property type="entry name" value="PAS domain"/>
    <property type="match status" value="1"/>
</dbReference>
<accession>A0AAU8JIZ8</accession>
<comment type="catalytic activity">
    <reaction evidence="1">
        <text>ATP + protein L-histidine = ADP + protein N-phospho-L-histidine.</text>
        <dbReference type="EC" id="2.7.13.3"/>
    </reaction>
</comment>
<proteinExistence type="predicted"/>
<feature type="domain" description="Histidine kinase" evidence="8">
    <location>
        <begin position="286"/>
        <end position="517"/>
    </location>
</feature>
<dbReference type="InterPro" id="IPR001789">
    <property type="entry name" value="Sig_transdc_resp-reg_receiver"/>
</dbReference>
<evidence type="ECO:0000256" key="2">
    <source>
        <dbReference type="ARBA" id="ARBA00012438"/>
    </source>
</evidence>
<dbReference type="InterPro" id="IPR000700">
    <property type="entry name" value="PAS-assoc_C"/>
</dbReference>
<evidence type="ECO:0000259" key="9">
    <source>
        <dbReference type="PROSITE" id="PS50110"/>
    </source>
</evidence>
<dbReference type="EMBL" id="CP159837">
    <property type="protein sequence ID" value="XCM38043.1"/>
    <property type="molecule type" value="Genomic_DNA"/>
</dbReference>
<dbReference type="InterPro" id="IPR001610">
    <property type="entry name" value="PAC"/>
</dbReference>
<dbReference type="InterPro" id="IPR013655">
    <property type="entry name" value="PAS_fold_3"/>
</dbReference>
<feature type="domain" description="Response regulatory" evidence="9">
    <location>
        <begin position="7"/>
        <end position="127"/>
    </location>
</feature>
<dbReference type="NCBIfam" id="TIGR00229">
    <property type="entry name" value="sensory_box"/>
    <property type="match status" value="1"/>
</dbReference>